<evidence type="ECO:0000313" key="1">
    <source>
        <dbReference type="EnsemblPlants" id="AVESA.00010b.r2.7AG1199960.1.CDS"/>
    </source>
</evidence>
<dbReference type="Proteomes" id="UP001732700">
    <property type="component" value="Chromosome 7A"/>
</dbReference>
<evidence type="ECO:0000313" key="2">
    <source>
        <dbReference type="Proteomes" id="UP001732700"/>
    </source>
</evidence>
<keyword evidence="2" id="KW-1185">Reference proteome</keyword>
<sequence length="560" mass="65820">MGASSPTFELREHARRHQMTSRNTAPPERICDFHPSLWNDFFIRYEPEPLQISKECMMVKEEKLKEDVHMLFKKFNTTMIKKLTLVDTLQRLGIDHLFEQQINIAINEIHEGEFDSCSLYDVSLHFRLLREYGLRVSPDVFNKFKGENGRFHKDTINEPKGLLSLYKAAYVSVHGESKLDEAISVTRHHLESLNGSLKYPLSEEVKRNIQIPYPRILKRIDAPFYIEEYSEEQECNPSILELAKINFNFLQRLHQLELKDFCRWGNDLYKELELSYSRDRIVECYFWAYTVHYEEHYVQARLILAKHFVLASFLDDTFDMHATLEEGRKLNEAIQRWEENAIVLLPGYLKRYYIRLMNAFREFEEELKPEHKYRVSYSRKAFQNLCKHYQQESEWFHISYIPSFEDHLKCSVISAGTPMLCVASLVGMGEEATKEAFDWAIGCTSAVKGCGEVTRFMDDLAAFKHGKNKLDVANCIESYINQHDVKSEVAIAVMDNLVEDAWKTINQDRFDRRALLPVVNRVVNLTKSMTLLFHDKNDHYTFSHGNKDRIHQQFVEPIPL</sequence>
<name>A0ACD5ZP33_AVESA</name>
<reference evidence="1" key="1">
    <citation type="submission" date="2021-05" db="EMBL/GenBank/DDBJ databases">
        <authorList>
            <person name="Scholz U."/>
            <person name="Mascher M."/>
            <person name="Fiebig A."/>
        </authorList>
    </citation>
    <scope>NUCLEOTIDE SEQUENCE [LARGE SCALE GENOMIC DNA]</scope>
</reference>
<dbReference type="EnsemblPlants" id="AVESA.00010b.r2.7AG1199960.1">
    <property type="protein sequence ID" value="AVESA.00010b.r2.7AG1199960.1.CDS"/>
    <property type="gene ID" value="AVESA.00010b.r2.7AG1199960"/>
</dbReference>
<protein>
    <submittedName>
        <fullName evidence="1">Uncharacterized protein</fullName>
    </submittedName>
</protein>
<reference evidence="1" key="2">
    <citation type="submission" date="2025-09" db="UniProtKB">
        <authorList>
            <consortium name="EnsemblPlants"/>
        </authorList>
    </citation>
    <scope>IDENTIFICATION</scope>
</reference>
<proteinExistence type="predicted"/>
<organism evidence="1 2">
    <name type="scientific">Avena sativa</name>
    <name type="common">Oat</name>
    <dbReference type="NCBI Taxonomy" id="4498"/>
    <lineage>
        <taxon>Eukaryota</taxon>
        <taxon>Viridiplantae</taxon>
        <taxon>Streptophyta</taxon>
        <taxon>Embryophyta</taxon>
        <taxon>Tracheophyta</taxon>
        <taxon>Spermatophyta</taxon>
        <taxon>Magnoliopsida</taxon>
        <taxon>Liliopsida</taxon>
        <taxon>Poales</taxon>
        <taxon>Poaceae</taxon>
        <taxon>BOP clade</taxon>
        <taxon>Pooideae</taxon>
        <taxon>Poodae</taxon>
        <taxon>Poeae</taxon>
        <taxon>Poeae Chloroplast Group 1 (Aveneae type)</taxon>
        <taxon>Aveninae</taxon>
        <taxon>Avena</taxon>
    </lineage>
</organism>
<accession>A0ACD5ZP33</accession>